<evidence type="ECO:0000256" key="1">
    <source>
        <dbReference type="ARBA" id="ARBA00001974"/>
    </source>
</evidence>
<organism evidence="5 6">
    <name type="scientific">Arthrobacter ginkgonis</name>
    <dbReference type="NCBI Taxonomy" id="1630594"/>
    <lineage>
        <taxon>Bacteria</taxon>
        <taxon>Bacillati</taxon>
        <taxon>Actinomycetota</taxon>
        <taxon>Actinomycetes</taxon>
        <taxon>Micrococcales</taxon>
        <taxon>Micrococcaceae</taxon>
        <taxon>Arthrobacter</taxon>
    </lineage>
</organism>
<dbReference type="PANTHER" id="PTHR43004:SF19">
    <property type="entry name" value="BINDING MONOOXYGENASE, PUTATIVE (JCVI)-RELATED"/>
    <property type="match status" value="1"/>
</dbReference>
<dbReference type="EMBL" id="BAABEO010000024">
    <property type="protein sequence ID" value="GAA3695525.1"/>
    <property type="molecule type" value="Genomic_DNA"/>
</dbReference>
<dbReference type="RefSeq" id="WP_345152962.1">
    <property type="nucleotide sequence ID" value="NZ_BAABEO010000024.1"/>
</dbReference>
<dbReference type="PRINTS" id="PR00420">
    <property type="entry name" value="RNGMNOXGNASE"/>
</dbReference>
<keyword evidence="2" id="KW-0285">Flavoprotein</keyword>
<evidence type="ECO:0000313" key="5">
    <source>
        <dbReference type="EMBL" id="GAA3695525.1"/>
    </source>
</evidence>
<comment type="caution">
    <text evidence="5">The sequence shown here is derived from an EMBL/GenBank/DDBJ whole genome shotgun (WGS) entry which is preliminary data.</text>
</comment>
<comment type="cofactor">
    <cofactor evidence="1">
        <name>FAD</name>
        <dbReference type="ChEBI" id="CHEBI:57692"/>
    </cofactor>
</comment>
<accession>A0ABP7CS66</accession>
<keyword evidence="3" id="KW-0274">FAD</keyword>
<dbReference type="InterPro" id="IPR050641">
    <property type="entry name" value="RIFMO-like"/>
</dbReference>
<gene>
    <name evidence="5" type="ORF">GCM10023081_35900</name>
</gene>
<dbReference type="Proteomes" id="UP001500752">
    <property type="component" value="Unassembled WGS sequence"/>
</dbReference>
<dbReference type="Gene3D" id="3.30.9.10">
    <property type="entry name" value="D-Amino Acid Oxidase, subunit A, domain 2"/>
    <property type="match status" value="1"/>
</dbReference>
<dbReference type="InterPro" id="IPR002938">
    <property type="entry name" value="FAD-bd"/>
</dbReference>
<dbReference type="PANTHER" id="PTHR43004">
    <property type="entry name" value="TRK SYSTEM POTASSIUM UPTAKE PROTEIN"/>
    <property type="match status" value="1"/>
</dbReference>
<dbReference type="Pfam" id="PF21274">
    <property type="entry name" value="Rng_hyd_C"/>
    <property type="match status" value="1"/>
</dbReference>
<evidence type="ECO:0000313" key="6">
    <source>
        <dbReference type="Proteomes" id="UP001500752"/>
    </source>
</evidence>
<dbReference type="Gene3D" id="3.40.30.120">
    <property type="match status" value="1"/>
</dbReference>
<evidence type="ECO:0000256" key="3">
    <source>
        <dbReference type="ARBA" id="ARBA00022827"/>
    </source>
</evidence>
<proteinExistence type="predicted"/>
<reference evidence="6" key="1">
    <citation type="journal article" date="2019" name="Int. J. Syst. Evol. Microbiol.">
        <title>The Global Catalogue of Microorganisms (GCM) 10K type strain sequencing project: providing services to taxonomists for standard genome sequencing and annotation.</title>
        <authorList>
            <consortium name="The Broad Institute Genomics Platform"/>
            <consortium name="The Broad Institute Genome Sequencing Center for Infectious Disease"/>
            <person name="Wu L."/>
            <person name="Ma J."/>
        </authorList>
    </citation>
    <scope>NUCLEOTIDE SEQUENCE [LARGE SCALE GENOMIC DNA]</scope>
    <source>
        <strain evidence="6">JCM 30742</strain>
    </source>
</reference>
<sequence length="581" mass="60689">MAIHPPHEALDRLPSGTRVLIAGGGPSGLFLALDLAHRGIPSVVVEPRASIDPHRPRAKTTNARTMTHLRRLGLADALRAAAPLPVRFSQDVIFCSGLTGREITRFPNAFQLDAGRYDAQPECGQQVPQPVLETVLREAVRSHPLVSLHTGVTVTGLAPGTGTGAARAPHRVQVEDSAGSRRVVEAEYVVGADGGSSVVRKSLGIALEGGSAARSNLSVLFRSAQLAELVELDPAVQYWVMNPQAPGMIGPANLDGTWWVILQGVDLSGADVDLAASIRAMVGAEIDVDIIAEDPWTARMLLAERYGDGTIFLVGDAAHLNPPWGGHGFNTCIGDAANLAWKLAAEIHGWGGPGLLASYGAERRPVAQRTIQDAADNGKALAYDFADERLGEGGPAGDALRAEARTALQVKRSEFDSLGLVLGYNYAGSPIVSSDGGLPPQPDPIAYRPSAAPGCLLPHSWLPDGRSLYDALGEGFTLLVDADSADEQAPAAVAEPVARMAAARGVPLEIRAVRAGSGTPLASAWEADFLLVRPDQHVAWRGNDGGSAAEALDRATGWASDSILTGSGNADRAVDRAGANA</sequence>
<keyword evidence="6" id="KW-1185">Reference proteome</keyword>
<evidence type="ECO:0000259" key="4">
    <source>
        <dbReference type="Pfam" id="PF01494"/>
    </source>
</evidence>
<protein>
    <submittedName>
        <fullName evidence="5">FAD-dependent oxidoreductase</fullName>
    </submittedName>
</protein>
<evidence type="ECO:0000256" key="2">
    <source>
        <dbReference type="ARBA" id="ARBA00022630"/>
    </source>
</evidence>
<feature type="domain" description="FAD-binding" evidence="4">
    <location>
        <begin position="17"/>
        <end position="373"/>
    </location>
</feature>
<dbReference type="SUPFAM" id="SSF51905">
    <property type="entry name" value="FAD/NAD(P)-binding domain"/>
    <property type="match status" value="1"/>
</dbReference>
<dbReference type="Gene3D" id="3.50.50.60">
    <property type="entry name" value="FAD/NAD(P)-binding domain"/>
    <property type="match status" value="1"/>
</dbReference>
<name>A0ABP7CS66_9MICC</name>
<dbReference type="NCBIfam" id="NF004780">
    <property type="entry name" value="PRK06126.1"/>
    <property type="match status" value="1"/>
</dbReference>
<dbReference type="Pfam" id="PF01494">
    <property type="entry name" value="FAD_binding_3"/>
    <property type="match status" value="1"/>
</dbReference>
<dbReference type="InterPro" id="IPR036188">
    <property type="entry name" value="FAD/NAD-bd_sf"/>
</dbReference>